<dbReference type="InterPro" id="IPR000182">
    <property type="entry name" value="GNAT_dom"/>
</dbReference>
<keyword evidence="2" id="KW-1277">Toxin-antitoxin system</keyword>
<dbReference type="Pfam" id="PF00583">
    <property type="entry name" value="Acetyltransf_1"/>
    <property type="match status" value="1"/>
</dbReference>
<evidence type="ECO:0000256" key="5">
    <source>
        <dbReference type="ARBA" id="ARBA00049880"/>
    </source>
</evidence>
<evidence type="ECO:0000256" key="3">
    <source>
        <dbReference type="ARBA" id="ARBA00022679"/>
    </source>
</evidence>
<feature type="domain" description="N-acetyltransferase" evidence="6">
    <location>
        <begin position="48"/>
        <end position="141"/>
    </location>
</feature>
<gene>
    <name evidence="7" type="ORF">BKD30_08195</name>
</gene>
<dbReference type="SUPFAM" id="SSF55729">
    <property type="entry name" value="Acyl-CoA N-acyltransferases (Nat)"/>
    <property type="match status" value="1"/>
</dbReference>
<dbReference type="InterPro" id="IPR016181">
    <property type="entry name" value="Acyl_CoA_acyltransferase"/>
</dbReference>
<evidence type="ECO:0000259" key="6">
    <source>
        <dbReference type="Pfam" id="PF00583"/>
    </source>
</evidence>
<dbReference type="RefSeq" id="WP_076703893.1">
    <property type="nucleotide sequence ID" value="NZ_MRDE01000053.1"/>
</dbReference>
<comment type="caution">
    <text evidence="7">The sequence shown here is derived from an EMBL/GenBank/DDBJ whole genome shotgun (WGS) entry which is preliminary data.</text>
</comment>
<evidence type="ECO:0000256" key="2">
    <source>
        <dbReference type="ARBA" id="ARBA00022649"/>
    </source>
</evidence>
<comment type="catalytic activity">
    <reaction evidence="5">
        <text>glycyl-tRNA(Gly) + acetyl-CoA = N-acetylglycyl-tRNA(Gly) + CoA + H(+)</text>
        <dbReference type="Rhea" id="RHEA:81867"/>
        <dbReference type="Rhea" id="RHEA-COMP:9683"/>
        <dbReference type="Rhea" id="RHEA-COMP:19766"/>
        <dbReference type="ChEBI" id="CHEBI:15378"/>
        <dbReference type="ChEBI" id="CHEBI:57287"/>
        <dbReference type="ChEBI" id="CHEBI:57288"/>
        <dbReference type="ChEBI" id="CHEBI:78522"/>
        <dbReference type="ChEBI" id="CHEBI:232036"/>
    </reaction>
</comment>
<dbReference type="Proteomes" id="UP000187085">
    <property type="component" value="Unassembled WGS sequence"/>
</dbReference>
<dbReference type="STRING" id="554083.BKD30_08195"/>
<evidence type="ECO:0000313" key="8">
    <source>
        <dbReference type="Proteomes" id="UP000187085"/>
    </source>
</evidence>
<keyword evidence="8" id="KW-1185">Reference proteome</keyword>
<evidence type="ECO:0000256" key="4">
    <source>
        <dbReference type="ARBA" id="ARBA00023315"/>
    </source>
</evidence>
<sequence>MSYREPEPLGPAHVLDAFACGSAEQTEWLRRNAAQSTSTGTTKVFVVTESDSDRVVAYYAWCMAHLAISEAPERLRKGAGRYPQPVALLARLGVDLEHEGRGLGAGLLIDVISRLATLSDGIGCRGLLVHAESQTARDFYRHLVPEFEQSPTDELHLVLLLKDIKRTLRL</sequence>
<dbReference type="AlphaFoldDB" id="A0A1R1LAK3"/>
<name>A0A1R1LAK3_9MICC</name>
<proteinExistence type="predicted"/>
<keyword evidence="1" id="KW-0678">Repressor</keyword>
<organism evidence="7 8">
    <name type="scientific">Tersicoccus phoenicis</name>
    <dbReference type="NCBI Taxonomy" id="554083"/>
    <lineage>
        <taxon>Bacteria</taxon>
        <taxon>Bacillati</taxon>
        <taxon>Actinomycetota</taxon>
        <taxon>Actinomycetes</taxon>
        <taxon>Micrococcales</taxon>
        <taxon>Micrococcaceae</taxon>
        <taxon>Tersicoccus</taxon>
    </lineage>
</organism>
<dbReference type="PANTHER" id="PTHR36449">
    <property type="entry name" value="ACETYLTRANSFERASE-RELATED"/>
    <property type="match status" value="1"/>
</dbReference>
<evidence type="ECO:0000313" key="7">
    <source>
        <dbReference type="EMBL" id="OMH24547.1"/>
    </source>
</evidence>
<dbReference type="GO" id="GO:0016747">
    <property type="term" value="F:acyltransferase activity, transferring groups other than amino-acyl groups"/>
    <property type="evidence" value="ECO:0007669"/>
    <property type="project" value="InterPro"/>
</dbReference>
<evidence type="ECO:0000256" key="1">
    <source>
        <dbReference type="ARBA" id="ARBA00022491"/>
    </source>
</evidence>
<dbReference type="PANTHER" id="PTHR36449:SF1">
    <property type="entry name" value="ACETYLTRANSFERASE"/>
    <property type="match status" value="1"/>
</dbReference>
<keyword evidence="4" id="KW-0012">Acyltransferase</keyword>
<reference evidence="7 8" key="1">
    <citation type="submission" date="2016-12" db="EMBL/GenBank/DDBJ databases">
        <title>Draft genome of Tersicoccus phoenicis 1P05MA.</title>
        <authorList>
            <person name="Nakajima Y."/>
            <person name="Yoshizawa S."/>
            <person name="Nakamura K."/>
            <person name="Ogura Y."/>
            <person name="Hayashi T."/>
            <person name="Kogure K."/>
        </authorList>
    </citation>
    <scope>NUCLEOTIDE SEQUENCE [LARGE SCALE GENOMIC DNA]</scope>
    <source>
        <strain evidence="7 8">1p05MA</strain>
    </source>
</reference>
<protein>
    <submittedName>
        <fullName evidence="7">GNAT family N-acetyltransferase</fullName>
    </submittedName>
</protein>
<keyword evidence="3 7" id="KW-0808">Transferase</keyword>
<dbReference type="EMBL" id="MRDE01000053">
    <property type="protein sequence ID" value="OMH24547.1"/>
    <property type="molecule type" value="Genomic_DNA"/>
</dbReference>
<accession>A0A1R1LAK3</accession>
<dbReference type="OrthoDB" id="9799147at2"/>
<dbReference type="Gene3D" id="3.40.630.30">
    <property type="match status" value="1"/>
</dbReference>